<evidence type="ECO:0000256" key="1">
    <source>
        <dbReference type="HAMAP-Rule" id="MF_01054"/>
    </source>
</evidence>
<dbReference type="SUPFAM" id="SSF55021">
    <property type="entry name" value="ACT-like"/>
    <property type="match status" value="1"/>
</dbReference>
<gene>
    <name evidence="3" type="ORF">GA0061081_11435</name>
</gene>
<dbReference type="RefSeq" id="WP_091350381.1">
    <property type="nucleotide sequence ID" value="NZ_FMAQ01000014.1"/>
</dbReference>
<dbReference type="NCBIfam" id="NF001220">
    <property type="entry name" value="PRK00194.1"/>
    <property type="match status" value="1"/>
</dbReference>
<keyword evidence="4" id="KW-1185">Reference proteome</keyword>
<dbReference type="Gene3D" id="3.30.70.260">
    <property type="match status" value="1"/>
</dbReference>
<dbReference type="PANTHER" id="PTHR34875">
    <property type="entry name" value="UPF0237 PROTEIN MJ1558"/>
    <property type="match status" value="1"/>
</dbReference>
<dbReference type="STRING" id="1798182.GA0061081_11435"/>
<organism evidence="3 4">
    <name type="scientific">Gilliamella bombicola</name>
    <dbReference type="NCBI Taxonomy" id="1798182"/>
    <lineage>
        <taxon>Bacteria</taxon>
        <taxon>Pseudomonadati</taxon>
        <taxon>Pseudomonadota</taxon>
        <taxon>Gammaproteobacteria</taxon>
        <taxon>Orbales</taxon>
        <taxon>Orbaceae</taxon>
        <taxon>Gilliamella</taxon>
    </lineage>
</organism>
<dbReference type="InterPro" id="IPR022986">
    <property type="entry name" value="UPF0237_ACT"/>
</dbReference>
<dbReference type="AlphaFoldDB" id="A0A1C4D8P1"/>
<dbReference type="PROSITE" id="PS51671">
    <property type="entry name" value="ACT"/>
    <property type="match status" value="1"/>
</dbReference>
<dbReference type="PANTHER" id="PTHR34875:SF6">
    <property type="entry name" value="UPF0237 PROTEIN MJ1558"/>
    <property type="match status" value="1"/>
</dbReference>
<dbReference type="InterPro" id="IPR050990">
    <property type="entry name" value="UPF0237/GcvR_regulator"/>
</dbReference>
<evidence type="ECO:0000313" key="4">
    <source>
        <dbReference type="Proteomes" id="UP000199670"/>
    </source>
</evidence>
<dbReference type="InterPro" id="IPR002912">
    <property type="entry name" value="ACT_dom"/>
</dbReference>
<dbReference type="HAMAP" id="MF_01054">
    <property type="entry name" value="UPF0237"/>
    <property type="match status" value="1"/>
</dbReference>
<proteinExistence type="inferred from homology"/>
<accession>A0A1C4D8P1</accession>
<protein>
    <recommendedName>
        <fullName evidence="1">UPF0237 protein GA0061081_11435</fullName>
    </recommendedName>
</protein>
<dbReference type="Proteomes" id="UP000199670">
    <property type="component" value="Unassembled WGS sequence"/>
</dbReference>
<reference evidence="4" key="1">
    <citation type="submission" date="2016-08" db="EMBL/GenBank/DDBJ databases">
        <authorList>
            <person name="Varghese N."/>
            <person name="Submissions Spin"/>
        </authorList>
    </citation>
    <scope>NUCLEOTIDE SEQUENCE [LARGE SCALE GENOMIC DNA]</scope>
    <source>
        <strain evidence="4">R-53248</strain>
    </source>
</reference>
<comment type="similarity">
    <text evidence="1">Belongs to the UPF0237 family.</text>
</comment>
<evidence type="ECO:0000259" key="2">
    <source>
        <dbReference type="PROSITE" id="PS51671"/>
    </source>
</evidence>
<dbReference type="InterPro" id="IPR045865">
    <property type="entry name" value="ACT-like_dom_sf"/>
</dbReference>
<dbReference type="Pfam" id="PF13740">
    <property type="entry name" value="ACT_6"/>
    <property type="match status" value="1"/>
</dbReference>
<dbReference type="CDD" id="cd04872">
    <property type="entry name" value="ACT_1ZPV"/>
    <property type="match status" value="1"/>
</dbReference>
<feature type="domain" description="ACT" evidence="2">
    <location>
        <begin position="4"/>
        <end position="78"/>
    </location>
</feature>
<sequence>MKTILTVIGKDQTGIIAGISQKLYELDINILDVSQTIMDEYFTMIMLLDLSKIKVSFDEVKTTLIQTGDKLKVKVNLQREEIFDAMHRL</sequence>
<name>A0A1C4D8P1_9GAMM</name>
<dbReference type="EMBL" id="FMAQ01000014">
    <property type="protein sequence ID" value="SCC27693.1"/>
    <property type="molecule type" value="Genomic_DNA"/>
</dbReference>
<dbReference type="FunFam" id="3.30.70.260:FF:000032">
    <property type="entry name" value="UPF0237 protein SP_0238"/>
    <property type="match status" value="1"/>
</dbReference>
<evidence type="ECO:0000313" key="3">
    <source>
        <dbReference type="EMBL" id="SCC27693.1"/>
    </source>
</evidence>
<dbReference type="OrthoDB" id="9803078at2"/>